<dbReference type="FunFam" id="3.40.50.1000:FF:000022">
    <property type="entry name" value="Phosphoglycolate phosphatase"/>
    <property type="match status" value="1"/>
</dbReference>
<dbReference type="PRINTS" id="PR00413">
    <property type="entry name" value="HADHALOGNASE"/>
</dbReference>
<feature type="binding site" evidence="10">
    <location>
        <position position="11"/>
    </location>
    <ligand>
        <name>Mg(2+)</name>
        <dbReference type="ChEBI" id="CHEBI:18420"/>
    </ligand>
</feature>
<dbReference type="SFLD" id="SFLDG01135">
    <property type="entry name" value="C1.5.6:_HAD__Beta-PGM__Phospha"/>
    <property type="match status" value="1"/>
</dbReference>
<dbReference type="OrthoDB" id="9776368at2"/>
<dbReference type="SFLD" id="SFLDS00003">
    <property type="entry name" value="Haloacid_Dehalogenase"/>
    <property type="match status" value="1"/>
</dbReference>
<organism evidence="11 12">
    <name type="scientific">Candidatus Contendobacter odensis Run_B_J11</name>
    <dbReference type="NCBI Taxonomy" id="1400861"/>
    <lineage>
        <taxon>Bacteria</taxon>
        <taxon>Pseudomonadati</taxon>
        <taxon>Pseudomonadota</taxon>
        <taxon>Gammaproteobacteria</taxon>
        <taxon>Candidatus Competibacteraceae</taxon>
        <taxon>Candidatus Contendibacter</taxon>
    </lineage>
</organism>
<evidence type="ECO:0000313" key="11">
    <source>
        <dbReference type="EMBL" id="CDH47468.1"/>
    </source>
</evidence>
<keyword evidence="7 10" id="KW-0378">Hydrolase</keyword>
<evidence type="ECO:0000256" key="5">
    <source>
        <dbReference type="ARBA" id="ARBA00013078"/>
    </source>
</evidence>
<dbReference type="InterPro" id="IPR041492">
    <property type="entry name" value="HAD_2"/>
</dbReference>
<evidence type="ECO:0000256" key="1">
    <source>
        <dbReference type="ARBA" id="ARBA00000830"/>
    </source>
</evidence>
<dbReference type="SUPFAM" id="SSF56784">
    <property type="entry name" value="HAD-like"/>
    <property type="match status" value="1"/>
</dbReference>
<dbReference type="EMBL" id="CBTK010000302">
    <property type="protein sequence ID" value="CDH47468.1"/>
    <property type="molecule type" value="Genomic_DNA"/>
</dbReference>
<keyword evidence="8 10" id="KW-0460">Magnesium</keyword>
<dbReference type="InterPro" id="IPR036412">
    <property type="entry name" value="HAD-like_sf"/>
</dbReference>
<comment type="caution">
    <text evidence="11">The sequence shown here is derived from an EMBL/GenBank/DDBJ whole genome shotgun (WGS) entry which is preliminary data.</text>
</comment>
<sequence length="225" mass="23881">MFENVTAIFFDLDGTLVDSAPDLTAAVNIMLRQLDLPACEETQVRNWVGNGMDNLIRRALTSDMAGQAEPELFSRAKPLYKAAYAENVSVHSDLYAGVRAGLATLHAAGWPMACVTNKPVEFALPLLEQMGISHFFATVVGGECIAHPKPAPDALLLSAERLGISIHRGLMVGDSLNDVGAARNAGCPVVCVPYGYNHSQDIRDAQPDAVIASIADLPALLGKAA</sequence>
<accession>A0A7U7J4N5</accession>
<dbReference type="GO" id="GO:0046295">
    <property type="term" value="P:glycolate biosynthetic process"/>
    <property type="evidence" value="ECO:0007669"/>
    <property type="project" value="UniProtKB-UniRule"/>
</dbReference>
<dbReference type="GO" id="GO:0005975">
    <property type="term" value="P:carbohydrate metabolic process"/>
    <property type="evidence" value="ECO:0007669"/>
    <property type="project" value="InterPro"/>
</dbReference>
<dbReference type="RefSeq" id="WP_034436505.1">
    <property type="nucleotide sequence ID" value="NZ_CBTK010000302.1"/>
</dbReference>
<protein>
    <recommendedName>
        <fullName evidence="5 10">Phosphoglycolate phosphatase</fullName>
        <shortName evidence="10">PGP</shortName>
        <shortName evidence="10">PGPase</shortName>
        <ecNumber evidence="5 10">3.1.3.18</ecNumber>
    </recommendedName>
</protein>
<dbReference type="EC" id="3.1.3.18" evidence="5 10"/>
<comment type="function">
    <text evidence="10">Specifically catalyzes the dephosphorylation of 2-phosphoglycolate. Is involved in the dissimilation of the intracellular 2-phosphoglycolate formed during the DNA repair of 3'-phosphoglycolate ends, a major class of DNA lesions induced by oxidative stress.</text>
</comment>
<dbReference type="PANTHER" id="PTHR43434">
    <property type="entry name" value="PHOSPHOGLYCOLATE PHOSPHATASE"/>
    <property type="match status" value="1"/>
</dbReference>
<feature type="active site" description="Nucleophile" evidence="10">
    <location>
        <position position="11"/>
    </location>
</feature>
<dbReference type="GO" id="GO:0046872">
    <property type="term" value="F:metal ion binding"/>
    <property type="evidence" value="ECO:0007669"/>
    <property type="project" value="UniProtKB-KW"/>
</dbReference>
<keyword evidence="9 10" id="KW-0119">Carbohydrate metabolism</keyword>
<comment type="catalytic activity">
    <reaction evidence="1 10">
        <text>2-phosphoglycolate + H2O = glycolate + phosphate</text>
        <dbReference type="Rhea" id="RHEA:14369"/>
        <dbReference type="ChEBI" id="CHEBI:15377"/>
        <dbReference type="ChEBI" id="CHEBI:29805"/>
        <dbReference type="ChEBI" id="CHEBI:43474"/>
        <dbReference type="ChEBI" id="CHEBI:58033"/>
        <dbReference type="EC" id="3.1.3.18"/>
    </reaction>
</comment>
<evidence type="ECO:0000256" key="4">
    <source>
        <dbReference type="ARBA" id="ARBA00006171"/>
    </source>
</evidence>
<comment type="similarity">
    <text evidence="4 10">Belongs to the HAD-like hydrolase superfamily. CbbY/CbbZ/Gph/YieH family.</text>
</comment>
<dbReference type="NCBIfam" id="NF009695">
    <property type="entry name" value="PRK13222.1-2"/>
    <property type="match status" value="1"/>
</dbReference>
<feature type="binding site" evidence="10">
    <location>
        <position position="13"/>
    </location>
    <ligand>
        <name>Mg(2+)</name>
        <dbReference type="ChEBI" id="CHEBI:18420"/>
    </ligand>
</feature>
<gene>
    <name evidence="11" type="primary">gph</name>
    <name evidence="11" type="ORF">BN874_830021</name>
</gene>
<proteinExistence type="inferred from homology"/>
<comment type="pathway">
    <text evidence="3 10">Organic acid metabolism; glycolate biosynthesis; glycolate from 2-phosphoglycolate: step 1/1.</text>
</comment>
<dbReference type="PANTHER" id="PTHR43434:SF1">
    <property type="entry name" value="PHOSPHOGLYCOLATE PHOSPHATASE"/>
    <property type="match status" value="1"/>
</dbReference>
<dbReference type="AlphaFoldDB" id="A0A7U7J4N5"/>
<evidence type="ECO:0000256" key="9">
    <source>
        <dbReference type="ARBA" id="ARBA00023277"/>
    </source>
</evidence>
<keyword evidence="6 10" id="KW-0479">Metal-binding</keyword>
<dbReference type="InterPro" id="IPR023198">
    <property type="entry name" value="PGP-like_dom2"/>
</dbReference>
<evidence type="ECO:0000256" key="3">
    <source>
        <dbReference type="ARBA" id="ARBA00004818"/>
    </source>
</evidence>
<dbReference type="InterPro" id="IPR006439">
    <property type="entry name" value="HAD-SF_hydro_IA"/>
</dbReference>
<feature type="binding site" evidence="10">
    <location>
        <position position="174"/>
    </location>
    <ligand>
        <name>Mg(2+)</name>
        <dbReference type="ChEBI" id="CHEBI:18420"/>
    </ligand>
</feature>
<dbReference type="CDD" id="cd16417">
    <property type="entry name" value="HAD_PGPase"/>
    <property type="match status" value="1"/>
</dbReference>
<dbReference type="SFLD" id="SFLDG01129">
    <property type="entry name" value="C1.5:_HAD__Beta-PGM__Phosphata"/>
    <property type="match status" value="1"/>
</dbReference>
<dbReference type="Proteomes" id="UP000019184">
    <property type="component" value="Unassembled WGS sequence"/>
</dbReference>
<dbReference type="GO" id="GO:0006281">
    <property type="term" value="P:DNA repair"/>
    <property type="evidence" value="ECO:0007669"/>
    <property type="project" value="TreeGrafter"/>
</dbReference>
<dbReference type="Pfam" id="PF13419">
    <property type="entry name" value="HAD_2"/>
    <property type="match status" value="1"/>
</dbReference>
<evidence type="ECO:0000256" key="6">
    <source>
        <dbReference type="ARBA" id="ARBA00022723"/>
    </source>
</evidence>
<dbReference type="GO" id="GO:0008967">
    <property type="term" value="F:phosphoglycolate phosphatase activity"/>
    <property type="evidence" value="ECO:0007669"/>
    <property type="project" value="UniProtKB-UniRule"/>
</dbReference>
<reference evidence="11 12" key="1">
    <citation type="journal article" date="2014" name="ISME J.">
        <title>Candidatus Competibacter-lineage genomes retrieved from metagenomes reveal functional metabolic diversity.</title>
        <authorList>
            <person name="McIlroy S.J."/>
            <person name="Albertsen M."/>
            <person name="Andresen E.K."/>
            <person name="Saunders A.M."/>
            <person name="Kristiansen R."/>
            <person name="Stokholm-Bjerregaard M."/>
            <person name="Nielsen K.L."/>
            <person name="Nielsen P.H."/>
        </authorList>
    </citation>
    <scope>NUCLEOTIDE SEQUENCE [LARGE SCALE GENOMIC DNA]</scope>
    <source>
        <strain evidence="11 12">Run_B_J11</strain>
    </source>
</reference>
<dbReference type="InterPro" id="IPR050155">
    <property type="entry name" value="HAD-like_hydrolase_sf"/>
</dbReference>
<dbReference type="InterPro" id="IPR023214">
    <property type="entry name" value="HAD_sf"/>
</dbReference>
<evidence type="ECO:0000256" key="7">
    <source>
        <dbReference type="ARBA" id="ARBA00022801"/>
    </source>
</evidence>
<dbReference type="GO" id="GO:0005829">
    <property type="term" value="C:cytosol"/>
    <property type="evidence" value="ECO:0007669"/>
    <property type="project" value="TreeGrafter"/>
</dbReference>
<evidence type="ECO:0000256" key="10">
    <source>
        <dbReference type="HAMAP-Rule" id="MF_00495"/>
    </source>
</evidence>
<keyword evidence="12" id="KW-1185">Reference proteome</keyword>
<dbReference type="NCBIfam" id="TIGR01549">
    <property type="entry name" value="HAD-SF-IA-v1"/>
    <property type="match status" value="1"/>
</dbReference>
<comment type="cofactor">
    <cofactor evidence="2 10">
        <name>Mg(2+)</name>
        <dbReference type="ChEBI" id="CHEBI:18420"/>
    </cofactor>
</comment>
<evidence type="ECO:0000256" key="2">
    <source>
        <dbReference type="ARBA" id="ARBA00001946"/>
    </source>
</evidence>
<dbReference type="NCBIfam" id="TIGR01449">
    <property type="entry name" value="PGP_bact"/>
    <property type="match status" value="1"/>
</dbReference>
<dbReference type="Gene3D" id="1.10.150.240">
    <property type="entry name" value="Putative phosphatase, domain 2"/>
    <property type="match status" value="1"/>
</dbReference>
<dbReference type="Gene3D" id="3.40.50.1000">
    <property type="entry name" value="HAD superfamily/HAD-like"/>
    <property type="match status" value="1"/>
</dbReference>
<dbReference type="HAMAP" id="MF_00495">
    <property type="entry name" value="GPH_hydrolase_bact"/>
    <property type="match status" value="1"/>
</dbReference>
<name>A0A7U7J4N5_9GAMM</name>
<dbReference type="InterPro" id="IPR037512">
    <property type="entry name" value="PGPase_prok"/>
</dbReference>
<evidence type="ECO:0000313" key="12">
    <source>
        <dbReference type="Proteomes" id="UP000019184"/>
    </source>
</evidence>
<dbReference type="UniPathway" id="UPA00865">
    <property type="reaction ID" value="UER00834"/>
</dbReference>
<evidence type="ECO:0000256" key="8">
    <source>
        <dbReference type="ARBA" id="ARBA00022842"/>
    </source>
</evidence>